<organism evidence="3 4">
    <name type="scientific">Crateriforma conspicua</name>
    <dbReference type="NCBI Taxonomy" id="2527996"/>
    <lineage>
        <taxon>Bacteria</taxon>
        <taxon>Pseudomonadati</taxon>
        <taxon>Planctomycetota</taxon>
        <taxon>Planctomycetia</taxon>
        <taxon>Planctomycetales</taxon>
        <taxon>Planctomycetaceae</taxon>
        <taxon>Crateriforma</taxon>
    </lineage>
</organism>
<dbReference type="InterPro" id="IPR001296">
    <property type="entry name" value="Glyco_trans_1"/>
</dbReference>
<reference evidence="3 4" key="1">
    <citation type="submission" date="2019-02" db="EMBL/GenBank/DDBJ databases">
        <title>Deep-cultivation of Planctomycetes and their phenomic and genomic characterization uncovers novel biology.</title>
        <authorList>
            <person name="Wiegand S."/>
            <person name="Jogler M."/>
            <person name="Boedeker C."/>
            <person name="Pinto D."/>
            <person name="Vollmers J."/>
            <person name="Rivas-Marin E."/>
            <person name="Kohn T."/>
            <person name="Peeters S.H."/>
            <person name="Heuer A."/>
            <person name="Rast P."/>
            <person name="Oberbeckmann S."/>
            <person name="Bunk B."/>
            <person name="Jeske O."/>
            <person name="Meyerdierks A."/>
            <person name="Storesund J.E."/>
            <person name="Kallscheuer N."/>
            <person name="Luecker S."/>
            <person name="Lage O.M."/>
            <person name="Pohl T."/>
            <person name="Merkel B.J."/>
            <person name="Hornburger P."/>
            <person name="Mueller R.-W."/>
            <person name="Bruemmer F."/>
            <person name="Labrenz M."/>
            <person name="Spormann A.M."/>
            <person name="Op Den Camp H."/>
            <person name="Overmann J."/>
            <person name="Amann R."/>
            <person name="Jetten M.S.M."/>
            <person name="Mascher T."/>
            <person name="Medema M.H."/>
            <person name="Devos D.P."/>
            <person name="Kaster A.-K."/>
            <person name="Ovreas L."/>
            <person name="Rohde M."/>
            <person name="Galperin M.Y."/>
            <person name="Jogler C."/>
        </authorList>
    </citation>
    <scope>NUCLEOTIDE SEQUENCE [LARGE SCALE GENOMIC DNA]</scope>
    <source>
        <strain evidence="3 4">Pan14r</strain>
    </source>
</reference>
<keyword evidence="4" id="KW-1185">Reference proteome</keyword>
<dbReference type="Proteomes" id="UP000317238">
    <property type="component" value="Unassembled WGS sequence"/>
</dbReference>
<dbReference type="SUPFAM" id="SSF53756">
    <property type="entry name" value="UDP-Glycosyltransferase/glycogen phosphorylase"/>
    <property type="match status" value="1"/>
</dbReference>
<dbReference type="EMBL" id="SJPL01000001">
    <property type="protein sequence ID" value="TWT69921.1"/>
    <property type="molecule type" value="Genomic_DNA"/>
</dbReference>
<evidence type="ECO:0000259" key="2">
    <source>
        <dbReference type="Pfam" id="PF13439"/>
    </source>
</evidence>
<dbReference type="Pfam" id="PF13439">
    <property type="entry name" value="Glyco_transf_4"/>
    <property type="match status" value="1"/>
</dbReference>
<evidence type="ECO:0000313" key="4">
    <source>
        <dbReference type="Proteomes" id="UP000317238"/>
    </source>
</evidence>
<evidence type="ECO:0000259" key="1">
    <source>
        <dbReference type="Pfam" id="PF00534"/>
    </source>
</evidence>
<dbReference type="Gene3D" id="3.40.50.2000">
    <property type="entry name" value="Glycogen Phosphorylase B"/>
    <property type="match status" value="2"/>
</dbReference>
<dbReference type="EC" id="2.4.1.21" evidence="3"/>
<dbReference type="OrthoDB" id="9775208at2"/>
<dbReference type="AlphaFoldDB" id="A0A5C5Y5I9"/>
<comment type="caution">
    <text evidence="3">The sequence shown here is derived from an EMBL/GenBank/DDBJ whole genome shotgun (WGS) entry which is preliminary data.</text>
</comment>
<keyword evidence="3" id="KW-0808">Transferase</keyword>
<name>A0A5C5Y5I9_9PLAN</name>
<sequence length="403" mass="43951">MLTPMVPTSIEATVGPVAVMATPKAKAPVAMRTTKVLHLVNGEHFAGAERVQSHLGRCLPSHGFFADFACVKPGRFSEMLHEKRGAWGSAFDVPMSGRFDMAVTGRIATLVKDHGFELLHAHTPRTALLAAIVSRLTSRPWVYHVHSPASRDSDRPWLNRINAWTEKAALRGADHLITVSESLRDHCRAGGIADDRISVVHNGVPGIRPRRERFPSVGQRWTIGMIALMRPRKGVEVALDALALLRQSGHDVVLRCIGPFETPEYERQVKQQADRLNLGDSVQWVGFTDDVPAALSQLDAMLLPSLFGEGLPMVVLEAMAAAVPVIATHVEGTPEAITDGVEGLLAEAGNAESLSNKITELVTGRHDWTAMSEAAYQRHGRQFSDLAMSNGVADVYRRVLDID</sequence>
<gene>
    <name evidence="3" type="primary">glgA_2</name>
    <name evidence="3" type="ORF">Pan14r_22180</name>
</gene>
<dbReference type="RefSeq" id="WP_146439105.1">
    <property type="nucleotide sequence ID" value="NZ_SJPL01000001.1"/>
</dbReference>
<dbReference type="Pfam" id="PF00534">
    <property type="entry name" value="Glycos_transf_1"/>
    <property type="match status" value="1"/>
</dbReference>
<accession>A0A5C5Y5I9</accession>
<dbReference type="PANTHER" id="PTHR12526:SF636">
    <property type="entry name" value="BLL3647 PROTEIN"/>
    <property type="match status" value="1"/>
</dbReference>
<dbReference type="PANTHER" id="PTHR12526">
    <property type="entry name" value="GLYCOSYLTRANSFERASE"/>
    <property type="match status" value="1"/>
</dbReference>
<evidence type="ECO:0000313" key="3">
    <source>
        <dbReference type="EMBL" id="TWT69921.1"/>
    </source>
</evidence>
<protein>
    <submittedName>
        <fullName evidence="3">Capsular glucan synthase</fullName>
        <ecNumber evidence="3">2.4.1.21</ecNumber>
    </submittedName>
</protein>
<feature type="domain" description="Glycosyl transferase family 1" evidence="1">
    <location>
        <begin position="212"/>
        <end position="378"/>
    </location>
</feature>
<keyword evidence="3" id="KW-0328">Glycosyltransferase</keyword>
<dbReference type="GO" id="GO:0009011">
    <property type="term" value="F:alpha-1,4-glucan glucosyltransferase (ADP-glucose donor) activity"/>
    <property type="evidence" value="ECO:0007669"/>
    <property type="project" value="UniProtKB-EC"/>
</dbReference>
<feature type="domain" description="Glycosyltransferase subfamily 4-like N-terminal" evidence="2">
    <location>
        <begin position="47"/>
        <end position="204"/>
    </location>
</feature>
<proteinExistence type="predicted"/>
<dbReference type="InterPro" id="IPR028098">
    <property type="entry name" value="Glyco_trans_4-like_N"/>
</dbReference>